<dbReference type="SUPFAM" id="SSF46689">
    <property type="entry name" value="Homeodomain-like"/>
    <property type="match status" value="1"/>
</dbReference>
<protein>
    <recommendedName>
        <fullName evidence="6">Homeobox domain-containing protein</fullName>
    </recommendedName>
</protein>
<feature type="DNA-binding region" description="Homeobox" evidence="4">
    <location>
        <begin position="153"/>
        <end position="215"/>
    </location>
</feature>
<dbReference type="InterPro" id="IPR009057">
    <property type="entry name" value="Homeodomain-like_sf"/>
</dbReference>
<dbReference type="Proteomes" id="UP001283361">
    <property type="component" value="Unassembled WGS sequence"/>
</dbReference>
<sequence length="229" mass="27181">MEEDFLVGLHGPDRLEFLSWCWRFFQVSGIDICQLHIQVGSYLVDQLAIEGQFNRLRQFISSLTLDEYVILYGNEKFIKAMIRLHMEETNYLNALCLLKNARFEDKDESLVKTWYEIHYKLRELRKGRLLSSVDKCRVRKSHPPPPSICTEEWRPKSKRLPETAIHLLQQWLGQHQKRPYPTRKESEDLARQTDLSVCQVKTWFANARRHKPKWQRKGQTSSRARAVTP</sequence>
<gene>
    <name evidence="7" type="ORF">RRG08_007817</name>
</gene>
<feature type="region of interest" description="Disordered" evidence="5">
    <location>
        <begin position="209"/>
        <end position="229"/>
    </location>
</feature>
<keyword evidence="8" id="KW-1185">Reference proteome</keyword>
<comment type="subcellular location">
    <subcellularLocation>
        <location evidence="4">Nucleus</location>
    </subcellularLocation>
</comment>
<dbReference type="SMART" id="SM00389">
    <property type="entry name" value="HOX"/>
    <property type="match status" value="1"/>
</dbReference>
<comment type="caution">
    <text evidence="7">The sequence shown here is derived from an EMBL/GenBank/DDBJ whole genome shotgun (WGS) entry which is preliminary data.</text>
</comment>
<dbReference type="GO" id="GO:0000978">
    <property type="term" value="F:RNA polymerase II cis-regulatory region sequence-specific DNA binding"/>
    <property type="evidence" value="ECO:0007669"/>
    <property type="project" value="TreeGrafter"/>
</dbReference>
<name>A0AAE1AEQ7_9GAST</name>
<dbReference type="EMBL" id="JAWDGP010002050">
    <property type="protein sequence ID" value="KAK3785886.1"/>
    <property type="molecule type" value="Genomic_DNA"/>
</dbReference>
<dbReference type="GO" id="GO:0005667">
    <property type="term" value="C:transcription regulator complex"/>
    <property type="evidence" value="ECO:0007669"/>
    <property type="project" value="TreeGrafter"/>
</dbReference>
<proteinExistence type="predicted"/>
<dbReference type="CDD" id="cd00086">
    <property type="entry name" value="homeodomain"/>
    <property type="match status" value="1"/>
</dbReference>
<evidence type="ECO:0000256" key="2">
    <source>
        <dbReference type="ARBA" id="ARBA00023155"/>
    </source>
</evidence>
<dbReference type="Pfam" id="PF05920">
    <property type="entry name" value="Homeobox_KN"/>
    <property type="match status" value="1"/>
</dbReference>
<dbReference type="PANTHER" id="PTHR10390:SF34">
    <property type="entry name" value="ANOMALOUS HOMEOBOX PROTEIN"/>
    <property type="match status" value="1"/>
</dbReference>
<evidence type="ECO:0000256" key="4">
    <source>
        <dbReference type="PROSITE-ProRule" id="PRU00108"/>
    </source>
</evidence>
<evidence type="ECO:0000256" key="3">
    <source>
        <dbReference type="ARBA" id="ARBA00023242"/>
    </source>
</evidence>
<evidence type="ECO:0000256" key="1">
    <source>
        <dbReference type="ARBA" id="ARBA00023125"/>
    </source>
</evidence>
<dbReference type="InterPro" id="IPR008422">
    <property type="entry name" value="KN_HD"/>
</dbReference>
<evidence type="ECO:0000256" key="5">
    <source>
        <dbReference type="SAM" id="MobiDB-lite"/>
    </source>
</evidence>
<keyword evidence="1 4" id="KW-0238">DNA-binding</keyword>
<accession>A0AAE1AEQ7</accession>
<dbReference type="GO" id="GO:0000981">
    <property type="term" value="F:DNA-binding transcription factor activity, RNA polymerase II-specific"/>
    <property type="evidence" value="ECO:0007669"/>
    <property type="project" value="TreeGrafter"/>
</dbReference>
<dbReference type="GO" id="GO:0014857">
    <property type="term" value="P:regulation of skeletal muscle cell proliferation"/>
    <property type="evidence" value="ECO:0007669"/>
    <property type="project" value="TreeGrafter"/>
</dbReference>
<keyword evidence="3 4" id="KW-0539">Nucleus</keyword>
<evidence type="ECO:0000313" key="8">
    <source>
        <dbReference type="Proteomes" id="UP001283361"/>
    </source>
</evidence>
<feature type="domain" description="Homeobox" evidence="6">
    <location>
        <begin position="151"/>
        <end position="214"/>
    </location>
</feature>
<reference evidence="7" key="1">
    <citation type="journal article" date="2023" name="G3 (Bethesda)">
        <title>A reference genome for the long-term kleptoplast-retaining sea slug Elysia crispata morphotype clarki.</title>
        <authorList>
            <person name="Eastman K.E."/>
            <person name="Pendleton A.L."/>
            <person name="Shaikh M.A."/>
            <person name="Suttiyut T."/>
            <person name="Ogas R."/>
            <person name="Tomko P."/>
            <person name="Gavelis G."/>
            <person name="Widhalm J.R."/>
            <person name="Wisecaver J.H."/>
        </authorList>
    </citation>
    <scope>NUCLEOTIDE SEQUENCE</scope>
    <source>
        <strain evidence="7">ECLA1</strain>
    </source>
</reference>
<dbReference type="InterPro" id="IPR031701">
    <property type="entry name" value="SIX1_SD"/>
</dbReference>
<dbReference type="Gene3D" id="1.10.10.60">
    <property type="entry name" value="Homeodomain-like"/>
    <property type="match status" value="1"/>
</dbReference>
<evidence type="ECO:0000259" key="6">
    <source>
        <dbReference type="PROSITE" id="PS50071"/>
    </source>
</evidence>
<keyword evidence="2 4" id="KW-0371">Homeobox</keyword>
<dbReference type="PROSITE" id="PS50071">
    <property type="entry name" value="HOMEOBOX_2"/>
    <property type="match status" value="1"/>
</dbReference>
<organism evidence="7 8">
    <name type="scientific">Elysia crispata</name>
    <name type="common">lettuce slug</name>
    <dbReference type="NCBI Taxonomy" id="231223"/>
    <lineage>
        <taxon>Eukaryota</taxon>
        <taxon>Metazoa</taxon>
        <taxon>Spiralia</taxon>
        <taxon>Lophotrochozoa</taxon>
        <taxon>Mollusca</taxon>
        <taxon>Gastropoda</taxon>
        <taxon>Heterobranchia</taxon>
        <taxon>Euthyneura</taxon>
        <taxon>Panpulmonata</taxon>
        <taxon>Sacoglossa</taxon>
        <taxon>Placobranchoidea</taxon>
        <taxon>Plakobranchidae</taxon>
        <taxon>Elysia</taxon>
    </lineage>
</organism>
<dbReference type="Pfam" id="PF16878">
    <property type="entry name" value="SIX1_SD"/>
    <property type="match status" value="1"/>
</dbReference>
<evidence type="ECO:0000313" key="7">
    <source>
        <dbReference type="EMBL" id="KAK3785886.1"/>
    </source>
</evidence>
<dbReference type="AlphaFoldDB" id="A0AAE1AEQ7"/>
<dbReference type="InterPro" id="IPR001356">
    <property type="entry name" value="HD"/>
</dbReference>
<dbReference type="GO" id="GO:0005634">
    <property type="term" value="C:nucleus"/>
    <property type="evidence" value="ECO:0007669"/>
    <property type="project" value="UniProtKB-SubCell"/>
</dbReference>
<dbReference type="PANTHER" id="PTHR10390">
    <property type="entry name" value="HOMEOBOX PROTEIN SIX"/>
    <property type="match status" value="1"/>
</dbReference>